<dbReference type="Pfam" id="PF00646">
    <property type="entry name" value="F-box"/>
    <property type="match status" value="1"/>
</dbReference>
<keyword evidence="3" id="KW-1185">Reference proteome</keyword>
<dbReference type="PROSITE" id="PS50181">
    <property type="entry name" value="FBOX"/>
    <property type="match status" value="1"/>
</dbReference>
<name>A0A5C3M4I6_9AGAR</name>
<reference evidence="2 3" key="1">
    <citation type="journal article" date="2019" name="Nat. Ecol. Evol.">
        <title>Megaphylogeny resolves global patterns of mushroom evolution.</title>
        <authorList>
            <person name="Varga T."/>
            <person name="Krizsan K."/>
            <person name="Foldi C."/>
            <person name="Dima B."/>
            <person name="Sanchez-Garcia M."/>
            <person name="Sanchez-Ramirez S."/>
            <person name="Szollosi G.J."/>
            <person name="Szarkandi J.G."/>
            <person name="Papp V."/>
            <person name="Albert L."/>
            <person name="Andreopoulos W."/>
            <person name="Angelini C."/>
            <person name="Antonin V."/>
            <person name="Barry K.W."/>
            <person name="Bougher N.L."/>
            <person name="Buchanan P."/>
            <person name="Buyck B."/>
            <person name="Bense V."/>
            <person name="Catcheside P."/>
            <person name="Chovatia M."/>
            <person name="Cooper J."/>
            <person name="Damon W."/>
            <person name="Desjardin D."/>
            <person name="Finy P."/>
            <person name="Geml J."/>
            <person name="Haridas S."/>
            <person name="Hughes K."/>
            <person name="Justo A."/>
            <person name="Karasinski D."/>
            <person name="Kautmanova I."/>
            <person name="Kiss B."/>
            <person name="Kocsube S."/>
            <person name="Kotiranta H."/>
            <person name="LaButti K.M."/>
            <person name="Lechner B.E."/>
            <person name="Liimatainen K."/>
            <person name="Lipzen A."/>
            <person name="Lukacs Z."/>
            <person name="Mihaltcheva S."/>
            <person name="Morgado L.N."/>
            <person name="Niskanen T."/>
            <person name="Noordeloos M.E."/>
            <person name="Ohm R.A."/>
            <person name="Ortiz-Santana B."/>
            <person name="Ovrebo C."/>
            <person name="Racz N."/>
            <person name="Riley R."/>
            <person name="Savchenko A."/>
            <person name="Shiryaev A."/>
            <person name="Soop K."/>
            <person name="Spirin V."/>
            <person name="Szebenyi C."/>
            <person name="Tomsovsky M."/>
            <person name="Tulloss R.E."/>
            <person name="Uehling J."/>
            <person name="Grigoriev I.V."/>
            <person name="Vagvolgyi C."/>
            <person name="Papp T."/>
            <person name="Martin F.M."/>
            <person name="Miettinen O."/>
            <person name="Hibbett D.S."/>
            <person name="Nagy L.G."/>
        </authorList>
    </citation>
    <scope>NUCLEOTIDE SEQUENCE [LARGE SCALE GENOMIC DNA]</scope>
    <source>
        <strain evidence="2 3">CBS 166.37</strain>
    </source>
</reference>
<dbReference type="EMBL" id="ML213599">
    <property type="protein sequence ID" value="TFK39515.1"/>
    <property type="molecule type" value="Genomic_DNA"/>
</dbReference>
<evidence type="ECO:0000313" key="2">
    <source>
        <dbReference type="EMBL" id="TFK39515.1"/>
    </source>
</evidence>
<dbReference type="InterPro" id="IPR036047">
    <property type="entry name" value="F-box-like_dom_sf"/>
</dbReference>
<dbReference type="Proteomes" id="UP000308652">
    <property type="component" value="Unassembled WGS sequence"/>
</dbReference>
<dbReference type="AlphaFoldDB" id="A0A5C3M4I6"/>
<accession>A0A5C3M4I6</accession>
<dbReference type="InterPro" id="IPR001810">
    <property type="entry name" value="F-box_dom"/>
</dbReference>
<sequence length="493" mass="56561">MSLLSRRQSGNLPSIMQLPDEILEEIVSELDSQPTLLSFALTSRAFAEVVIPRHTEYRIIRTRHTLPGVWAHLARRADLARNVREVHLCERRNYLAPDRFPTTLVEKSLDDTENNAEETMRILNMDKALRNMTRLHTFTWICSAHEVRPPVHRSHGDLIFSAVRSLPALKRFGLSGRFGLHAESIHLDSNSTSYPVWNISQLDSLCFLGDGWVRPGNAIHVSRMLARSPDLEYLEMPLEYQHLAACKFPHLKRLKLTLQSGTTSSIDESRTRFLTNHPTIEHLSWFPIGAVSFPPNALPNLKTLQANRQVMDALEEGSIIKRAIECLDIHSLNAVTFTNLNALDRKRLTKLKLHTFGDITSVHHLAETFPNISWLSIPAIHLPTTAMHPVPIKLRDLLTLIPKFCNIEVFRGQALWHATNQDKNIMHKVIMGLVVLCPKLRELDHCDFYDRRDAYKRVVIFREQREGERTKIRYEVRKPPSRGCFDVMDGAFN</sequence>
<organism evidence="2 3">
    <name type="scientific">Crucibulum laeve</name>
    <dbReference type="NCBI Taxonomy" id="68775"/>
    <lineage>
        <taxon>Eukaryota</taxon>
        <taxon>Fungi</taxon>
        <taxon>Dikarya</taxon>
        <taxon>Basidiomycota</taxon>
        <taxon>Agaricomycotina</taxon>
        <taxon>Agaricomycetes</taxon>
        <taxon>Agaricomycetidae</taxon>
        <taxon>Agaricales</taxon>
        <taxon>Agaricineae</taxon>
        <taxon>Nidulariaceae</taxon>
        <taxon>Crucibulum</taxon>
    </lineage>
</organism>
<dbReference type="Gene3D" id="3.80.10.10">
    <property type="entry name" value="Ribonuclease Inhibitor"/>
    <property type="match status" value="1"/>
</dbReference>
<feature type="domain" description="F-box" evidence="1">
    <location>
        <begin position="12"/>
        <end position="60"/>
    </location>
</feature>
<proteinExistence type="predicted"/>
<dbReference type="SUPFAM" id="SSF81383">
    <property type="entry name" value="F-box domain"/>
    <property type="match status" value="1"/>
</dbReference>
<dbReference type="InterPro" id="IPR032675">
    <property type="entry name" value="LRR_dom_sf"/>
</dbReference>
<dbReference type="STRING" id="68775.A0A5C3M4I6"/>
<gene>
    <name evidence="2" type="ORF">BDQ12DRAFT_58867</name>
</gene>
<protein>
    <recommendedName>
        <fullName evidence="1">F-box domain-containing protein</fullName>
    </recommendedName>
</protein>
<evidence type="ECO:0000313" key="3">
    <source>
        <dbReference type="Proteomes" id="UP000308652"/>
    </source>
</evidence>
<dbReference type="CDD" id="cd09917">
    <property type="entry name" value="F-box_SF"/>
    <property type="match status" value="1"/>
</dbReference>
<evidence type="ECO:0000259" key="1">
    <source>
        <dbReference type="PROSITE" id="PS50181"/>
    </source>
</evidence>
<dbReference type="OrthoDB" id="3249214at2759"/>